<dbReference type="Proteomes" id="UP000823046">
    <property type="component" value="Unassembled WGS sequence"/>
</dbReference>
<keyword evidence="2" id="KW-1185">Reference proteome</keyword>
<proteinExistence type="predicted"/>
<evidence type="ECO:0000313" key="1">
    <source>
        <dbReference type="EMBL" id="KAF8818101.1"/>
    </source>
</evidence>
<reference evidence="1 2" key="1">
    <citation type="journal article" date="2020" name="bioRxiv">
        <title>Metabolic contributions of an alphaproteobacterial endosymbiont in the apicomplexan Cardiosporidium cionae.</title>
        <authorList>
            <person name="Hunter E.S."/>
            <person name="Paight C.J."/>
            <person name="Lane C.E."/>
        </authorList>
    </citation>
    <scope>NUCLEOTIDE SEQUENCE [LARGE SCALE GENOMIC DNA]</scope>
    <source>
        <strain evidence="1">ESH_2018</strain>
    </source>
</reference>
<organism evidence="1 2">
    <name type="scientific">Cardiosporidium cionae</name>
    <dbReference type="NCBI Taxonomy" id="476202"/>
    <lineage>
        <taxon>Eukaryota</taxon>
        <taxon>Sar</taxon>
        <taxon>Alveolata</taxon>
        <taxon>Apicomplexa</taxon>
        <taxon>Aconoidasida</taxon>
        <taxon>Nephromycida</taxon>
        <taxon>Cardiosporidium</taxon>
    </lineage>
</organism>
<comment type="caution">
    <text evidence="1">The sequence shown here is derived from an EMBL/GenBank/DDBJ whole genome shotgun (WGS) entry which is preliminary data.</text>
</comment>
<sequence>LMVNGQAHRIKQDIMERKWLKDIFKLMNECIEEYDIESLHKICFILRRFVIQWCGEMEVLEVLFSDDIFLNLLKAFECTYIQLILFLLKIHFKRLFVSILLNIYNDSELTNQQIRLQH</sequence>
<dbReference type="EMBL" id="JADAQX010001105">
    <property type="protein sequence ID" value="KAF8818101.1"/>
    <property type="molecule type" value="Genomic_DNA"/>
</dbReference>
<feature type="non-terminal residue" evidence="1">
    <location>
        <position position="1"/>
    </location>
</feature>
<evidence type="ECO:0000313" key="2">
    <source>
        <dbReference type="Proteomes" id="UP000823046"/>
    </source>
</evidence>
<feature type="non-terminal residue" evidence="1">
    <location>
        <position position="118"/>
    </location>
</feature>
<accession>A0ABQ7J4J1</accession>
<gene>
    <name evidence="1" type="ORF">IE077_002188</name>
</gene>
<protein>
    <submittedName>
        <fullName evidence="1">Uncharacterized protein</fullName>
    </submittedName>
</protein>
<name>A0ABQ7J4J1_9APIC</name>